<evidence type="ECO:0000256" key="1">
    <source>
        <dbReference type="ARBA" id="ARBA00004370"/>
    </source>
</evidence>
<keyword evidence="10" id="KW-0472">Membrane</keyword>
<gene>
    <name evidence="13" type="ORF">LWI28_003913</name>
</gene>
<name>A0AAD5J2S8_ACENE</name>
<feature type="region of interest" description="Disordered" evidence="11">
    <location>
        <begin position="60"/>
        <end position="84"/>
    </location>
</feature>
<dbReference type="CDD" id="cd03480">
    <property type="entry name" value="Rieske_RO_Alpha_PaO"/>
    <property type="match status" value="1"/>
</dbReference>
<reference evidence="13" key="2">
    <citation type="submission" date="2023-02" db="EMBL/GenBank/DDBJ databases">
        <authorList>
            <person name="Swenson N.G."/>
            <person name="Wegrzyn J.L."/>
            <person name="Mcevoy S.L."/>
        </authorList>
    </citation>
    <scope>NUCLEOTIDE SEQUENCE</scope>
    <source>
        <strain evidence="13">91603</strain>
        <tissue evidence="13">Leaf</tissue>
    </source>
</reference>
<keyword evidence="7" id="KW-0560">Oxidoreductase</keyword>
<reference evidence="13" key="1">
    <citation type="journal article" date="2022" name="Plant J.">
        <title>Strategies of tolerance reflected in two North American maple genomes.</title>
        <authorList>
            <person name="McEvoy S.L."/>
            <person name="Sezen U.U."/>
            <person name="Trouern-Trend A."/>
            <person name="McMahon S.M."/>
            <person name="Schaberg P.G."/>
            <person name="Yang J."/>
            <person name="Wegrzyn J.L."/>
            <person name="Swenson N.G."/>
        </authorList>
    </citation>
    <scope>NUCLEOTIDE SEQUENCE</scope>
    <source>
        <strain evidence="13">91603</strain>
    </source>
</reference>
<keyword evidence="5" id="KW-0809">Transit peptide</keyword>
<keyword evidence="2" id="KW-0812">Transmembrane</keyword>
<keyword evidence="4" id="KW-0479">Metal-binding</keyword>
<dbReference type="AlphaFoldDB" id="A0AAD5J2S8"/>
<dbReference type="GO" id="GO:0046872">
    <property type="term" value="F:metal ion binding"/>
    <property type="evidence" value="ECO:0007669"/>
    <property type="project" value="UniProtKB-KW"/>
</dbReference>
<dbReference type="PANTHER" id="PTHR21266">
    <property type="entry name" value="IRON-SULFUR DOMAIN CONTAINING PROTEIN"/>
    <property type="match status" value="1"/>
</dbReference>
<evidence type="ECO:0000256" key="11">
    <source>
        <dbReference type="SAM" id="MobiDB-lite"/>
    </source>
</evidence>
<dbReference type="Pfam" id="PF19112">
    <property type="entry name" value="VanA_C"/>
    <property type="match status" value="1"/>
</dbReference>
<keyword evidence="6" id="KW-1133">Transmembrane helix</keyword>
<dbReference type="Pfam" id="PF00355">
    <property type="entry name" value="Rieske"/>
    <property type="match status" value="1"/>
</dbReference>
<accession>A0AAD5J2S8</accession>
<evidence type="ECO:0000256" key="5">
    <source>
        <dbReference type="ARBA" id="ARBA00022946"/>
    </source>
</evidence>
<evidence type="ECO:0000256" key="8">
    <source>
        <dbReference type="ARBA" id="ARBA00023004"/>
    </source>
</evidence>
<evidence type="ECO:0000313" key="13">
    <source>
        <dbReference type="EMBL" id="KAI9185076.1"/>
    </source>
</evidence>
<dbReference type="InterPro" id="IPR050584">
    <property type="entry name" value="Cholesterol_7-desaturase"/>
</dbReference>
<evidence type="ECO:0000259" key="12">
    <source>
        <dbReference type="PROSITE" id="PS51296"/>
    </source>
</evidence>
<dbReference type="SUPFAM" id="SSF55961">
    <property type="entry name" value="Bet v1-like"/>
    <property type="match status" value="1"/>
</dbReference>
<keyword evidence="9" id="KW-0411">Iron-sulfur</keyword>
<dbReference type="GO" id="GO:0016020">
    <property type="term" value="C:membrane"/>
    <property type="evidence" value="ECO:0007669"/>
    <property type="project" value="UniProtKB-SubCell"/>
</dbReference>
<dbReference type="InterPro" id="IPR044043">
    <property type="entry name" value="VanA_C_cat"/>
</dbReference>
<proteinExistence type="predicted"/>
<dbReference type="Proteomes" id="UP001064489">
    <property type="component" value="Chromosome 3"/>
</dbReference>
<evidence type="ECO:0000256" key="6">
    <source>
        <dbReference type="ARBA" id="ARBA00022989"/>
    </source>
</evidence>
<dbReference type="SUPFAM" id="SSF50022">
    <property type="entry name" value="ISP domain"/>
    <property type="match status" value="1"/>
</dbReference>
<evidence type="ECO:0000256" key="2">
    <source>
        <dbReference type="ARBA" id="ARBA00022692"/>
    </source>
</evidence>
<evidence type="ECO:0000313" key="14">
    <source>
        <dbReference type="Proteomes" id="UP001064489"/>
    </source>
</evidence>
<dbReference type="InterPro" id="IPR036922">
    <property type="entry name" value="Rieske_2Fe-2S_sf"/>
</dbReference>
<feature type="domain" description="Rieske" evidence="12">
    <location>
        <begin position="97"/>
        <end position="206"/>
    </location>
</feature>
<evidence type="ECO:0000256" key="7">
    <source>
        <dbReference type="ARBA" id="ARBA00023002"/>
    </source>
</evidence>
<evidence type="ECO:0000256" key="3">
    <source>
        <dbReference type="ARBA" id="ARBA00022714"/>
    </source>
</evidence>
<dbReference type="GO" id="GO:0016491">
    <property type="term" value="F:oxidoreductase activity"/>
    <property type="evidence" value="ECO:0007669"/>
    <property type="project" value="UniProtKB-KW"/>
</dbReference>
<organism evidence="13 14">
    <name type="scientific">Acer negundo</name>
    <name type="common">Box elder</name>
    <dbReference type="NCBI Taxonomy" id="4023"/>
    <lineage>
        <taxon>Eukaryota</taxon>
        <taxon>Viridiplantae</taxon>
        <taxon>Streptophyta</taxon>
        <taxon>Embryophyta</taxon>
        <taxon>Tracheophyta</taxon>
        <taxon>Spermatophyta</taxon>
        <taxon>Magnoliopsida</taxon>
        <taxon>eudicotyledons</taxon>
        <taxon>Gunneridae</taxon>
        <taxon>Pentapetalae</taxon>
        <taxon>rosids</taxon>
        <taxon>malvids</taxon>
        <taxon>Sapindales</taxon>
        <taxon>Sapindaceae</taxon>
        <taxon>Hippocastanoideae</taxon>
        <taxon>Acereae</taxon>
        <taxon>Acer</taxon>
    </lineage>
</organism>
<dbReference type="PROSITE" id="PS51296">
    <property type="entry name" value="RIESKE"/>
    <property type="match status" value="1"/>
</dbReference>
<keyword evidence="14" id="KW-1185">Reference proteome</keyword>
<evidence type="ECO:0000256" key="10">
    <source>
        <dbReference type="ARBA" id="ARBA00023136"/>
    </source>
</evidence>
<comment type="caution">
    <text evidence="13">The sequence shown here is derived from an EMBL/GenBank/DDBJ whole genome shotgun (WGS) entry which is preliminary data.</text>
</comment>
<dbReference type="EMBL" id="JAJSOW010000100">
    <property type="protein sequence ID" value="KAI9185076.1"/>
    <property type="molecule type" value="Genomic_DNA"/>
</dbReference>
<dbReference type="GO" id="GO:0051537">
    <property type="term" value="F:2 iron, 2 sulfur cluster binding"/>
    <property type="evidence" value="ECO:0007669"/>
    <property type="project" value="UniProtKB-KW"/>
</dbReference>
<dbReference type="InterPro" id="IPR017941">
    <property type="entry name" value="Rieske_2Fe-2S"/>
</dbReference>
<protein>
    <recommendedName>
        <fullName evidence="12">Rieske domain-containing protein</fullName>
    </recommendedName>
</protein>
<sequence length="358" mass="40687">MEALRATSVPSHSNIPKALHKSTFFKPKLVNLQSSPIPRWSFSSTYNKNTSRPFKVFAISSPSSSSTVSTENTPPPPEPELEDDKKNKKFDWFSECYPVMPVCDLDKKVPHGKKVLGLDIVVWWDKNENAWEVFDDACPHRLAPLSDGRIDKWGRLQCAYHGWCFNGSGHCKLIPQATPDGPPVHTFKKACVGVYPSIVQHDMVWFWPNTDPEYKDIITKKKPPFIPELDDPSFSKVFLTRDIPCGYEILIENIMDPAHVLYLHYGIFQVDQPPAVKVDREGGRPLDISVNQLDVNGFVGNHIWDNTKFVAPCVFYTYTNTTVFQSNGFAFSAATSKYSLEEKSPEKRRMVVFFLYSS</sequence>
<feature type="compositionally biased region" description="Low complexity" evidence="11">
    <location>
        <begin position="60"/>
        <end position="72"/>
    </location>
</feature>
<dbReference type="GO" id="GO:0005737">
    <property type="term" value="C:cytoplasm"/>
    <property type="evidence" value="ECO:0007669"/>
    <property type="project" value="TreeGrafter"/>
</dbReference>
<keyword evidence="8" id="KW-0408">Iron</keyword>
<evidence type="ECO:0000256" key="9">
    <source>
        <dbReference type="ARBA" id="ARBA00023014"/>
    </source>
</evidence>
<comment type="subcellular location">
    <subcellularLocation>
        <location evidence="1">Membrane</location>
    </subcellularLocation>
</comment>
<keyword evidence="3" id="KW-0001">2Fe-2S</keyword>
<dbReference type="Gene3D" id="3.90.380.10">
    <property type="entry name" value="Naphthalene 1,2-dioxygenase Alpha Subunit, Chain A, domain 1"/>
    <property type="match status" value="1"/>
</dbReference>
<dbReference type="Gene3D" id="2.102.10.10">
    <property type="entry name" value="Rieske [2Fe-2S] iron-sulphur domain"/>
    <property type="match status" value="1"/>
</dbReference>
<dbReference type="PANTHER" id="PTHR21266:SF32">
    <property type="entry name" value="CHOLESTEROL 7-DESATURASE NVD"/>
    <property type="match status" value="1"/>
</dbReference>
<evidence type="ECO:0000256" key="4">
    <source>
        <dbReference type="ARBA" id="ARBA00022723"/>
    </source>
</evidence>